<evidence type="ECO:0008006" key="3">
    <source>
        <dbReference type="Google" id="ProtNLM"/>
    </source>
</evidence>
<name>A0A6J4L2A1_9ACTN</name>
<proteinExistence type="predicted"/>
<evidence type="ECO:0000256" key="1">
    <source>
        <dbReference type="SAM" id="MobiDB-lite"/>
    </source>
</evidence>
<organism evidence="2">
    <name type="scientific">uncultured Frankineae bacterium</name>
    <dbReference type="NCBI Taxonomy" id="437475"/>
    <lineage>
        <taxon>Bacteria</taxon>
        <taxon>Bacillati</taxon>
        <taxon>Actinomycetota</taxon>
        <taxon>Actinomycetes</taxon>
        <taxon>Frankiales</taxon>
        <taxon>environmental samples</taxon>
    </lineage>
</organism>
<sequence>MAAHAGEKAQKTGDFYCANCDEKVHVTQGEKIPECPNGHKSFETRRNEPGNKS</sequence>
<evidence type="ECO:0000313" key="2">
    <source>
        <dbReference type="EMBL" id="CAA9320229.1"/>
    </source>
</evidence>
<reference evidence="2" key="1">
    <citation type="submission" date="2020-02" db="EMBL/GenBank/DDBJ databases">
        <authorList>
            <person name="Meier V. D."/>
        </authorList>
    </citation>
    <scope>NUCLEOTIDE SEQUENCE</scope>
    <source>
        <strain evidence="2">AVDCRST_MAG07</strain>
    </source>
</reference>
<dbReference type="AlphaFoldDB" id="A0A6J4L2A1"/>
<dbReference type="EMBL" id="CADCUB010000056">
    <property type="protein sequence ID" value="CAA9320229.1"/>
    <property type="molecule type" value="Genomic_DNA"/>
</dbReference>
<dbReference type="Pfam" id="PF07295">
    <property type="entry name" value="DUF1451"/>
    <property type="match status" value="1"/>
</dbReference>
<accession>A0A6J4L2A1</accession>
<feature type="region of interest" description="Disordered" evidence="1">
    <location>
        <begin position="28"/>
        <end position="53"/>
    </location>
</feature>
<dbReference type="InterPro" id="IPR009912">
    <property type="entry name" value="DUF1451"/>
</dbReference>
<gene>
    <name evidence="2" type="ORF">AVDCRST_MAG07-1151</name>
</gene>
<feature type="compositionally biased region" description="Basic and acidic residues" evidence="1">
    <location>
        <begin position="40"/>
        <end position="53"/>
    </location>
</feature>
<protein>
    <recommendedName>
        <fullName evidence="3">Alpha helical protein</fullName>
    </recommendedName>
</protein>